<organism evidence="2 3">
    <name type="scientific">Reticulibacter mediterranei</name>
    <dbReference type="NCBI Taxonomy" id="2778369"/>
    <lineage>
        <taxon>Bacteria</taxon>
        <taxon>Bacillati</taxon>
        <taxon>Chloroflexota</taxon>
        <taxon>Ktedonobacteria</taxon>
        <taxon>Ktedonobacterales</taxon>
        <taxon>Reticulibacteraceae</taxon>
        <taxon>Reticulibacter</taxon>
    </lineage>
</organism>
<feature type="compositionally biased region" description="Basic and acidic residues" evidence="1">
    <location>
        <begin position="198"/>
        <end position="207"/>
    </location>
</feature>
<dbReference type="EMBL" id="BNJK01000001">
    <property type="protein sequence ID" value="GHO92375.1"/>
    <property type="molecule type" value="Genomic_DNA"/>
</dbReference>
<accession>A0A8J3IH91</accession>
<reference evidence="2" key="1">
    <citation type="submission" date="2020-10" db="EMBL/GenBank/DDBJ databases">
        <title>Taxonomic study of unclassified bacteria belonging to the class Ktedonobacteria.</title>
        <authorList>
            <person name="Yabe S."/>
            <person name="Wang C.M."/>
            <person name="Zheng Y."/>
            <person name="Sakai Y."/>
            <person name="Cavaletti L."/>
            <person name="Monciardini P."/>
            <person name="Donadio S."/>
        </authorList>
    </citation>
    <scope>NUCLEOTIDE SEQUENCE</scope>
    <source>
        <strain evidence="2">ID150040</strain>
    </source>
</reference>
<keyword evidence="3" id="KW-1185">Reference proteome</keyword>
<evidence type="ECO:0000313" key="2">
    <source>
        <dbReference type="EMBL" id="GHO92375.1"/>
    </source>
</evidence>
<evidence type="ECO:0000313" key="3">
    <source>
        <dbReference type="Proteomes" id="UP000597444"/>
    </source>
</evidence>
<sequence length="354" mass="39591">MNDAFLPGGPTEPGDEQVRLARWLQQVLHRTPHEKVKTSLAGESDHQLELMLDSDYHLHFYQQLPDFIMALLSHDSQATIRYAPLLYHLAGCEECHHAYLDLYDSLREAIHPQESRPLLGQGTRTLEATPQRMLGHLCLTLISQAEAILQQARRDHSNEESSARALLQLALHISARINQGNVRRYALHDLVRVATLSDHSEPPREDDPQVYAYTPATAGAGARRGKKIVRRAEMLTRYSHQEAPVIHLQARSLTGTITQKGQMLELHLQDLDSALRGHPVIVSVPLGSLLEPIRWIGGNPRSIRSSTAVDASGSATILLGQTELSLEKQEDRNLLEAMFLLLEVRSAEGWNRAS</sequence>
<protein>
    <submittedName>
        <fullName evidence="2">Uncharacterized protein</fullName>
    </submittedName>
</protein>
<feature type="region of interest" description="Disordered" evidence="1">
    <location>
        <begin position="196"/>
        <end position="225"/>
    </location>
</feature>
<feature type="compositionally biased region" description="Low complexity" evidence="1">
    <location>
        <begin position="210"/>
        <end position="221"/>
    </location>
</feature>
<dbReference type="Proteomes" id="UP000597444">
    <property type="component" value="Unassembled WGS sequence"/>
</dbReference>
<name>A0A8J3IH91_9CHLR</name>
<gene>
    <name evidence="2" type="ORF">KSF_024230</name>
</gene>
<proteinExistence type="predicted"/>
<dbReference type="AlphaFoldDB" id="A0A8J3IH91"/>
<dbReference type="RefSeq" id="WP_220203214.1">
    <property type="nucleotide sequence ID" value="NZ_BNJK01000001.1"/>
</dbReference>
<comment type="caution">
    <text evidence="2">The sequence shown here is derived from an EMBL/GenBank/DDBJ whole genome shotgun (WGS) entry which is preliminary data.</text>
</comment>
<evidence type="ECO:0000256" key="1">
    <source>
        <dbReference type="SAM" id="MobiDB-lite"/>
    </source>
</evidence>